<dbReference type="AlphaFoldDB" id="A0A2H0RMK0"/>
<accession>A0A2H0RMK0</accession>
<dbReference type="EMBL" id="PCYM01000002">
    <property type="protein sequence ID" value="PIR47772.1"/>
    <property type="molecule type" value="Genomic_DNA"/>
</dbReference>
<comment type="caution">
    <text evidence="2">The sequence shown here is derived from an EMBL/GenBank/DDBJ whole genome shotgun (WGS) entry which is preliminary data.</text>
</comment>
<protein>
    <submittedName>
        <fullName evidence="2">Uncharacterized protein</fullName>
    </submittedName>
</protein>
<evidence type="ECO:0000313" key="3">
    <source>
        <dbReference type="Proteomes" id="UP000230084"/>
    </source>
</evidence>
<sequence>MRSFHNLYIVACSFPCLAWKGTEQGDNAQQENPCILHVQNTEIRPLNRQTSHKNEKKSNQNSLSVEHVSKENKKKIVSIIYTLYARFRNPL</sequence>
<proteinExistence type="predicted"/>
<organism evidence="2 3">
    <name type="scientific">Candidatus Uhrbacteria bacterium CG10_big_fil_rev_8_21_14_0_10_50_16</name>
    <dbReference type="NCBI Taxonomy" id="1975039"/>
    <lineage>
        <taxon>Bacteria</taxon>
        <taxon>Candidatus Uhriibacteriota</taxon>
    </lineage>
</organism>
<reference evidence="2 3" key="1">
    <citation type="submission" date="2017-09" db="EMBL/GenBank/DDBJ databases">
        <title>Depth-based differentiation of microbial function through sediment-hosted aquifers and enrichment of novel symbionts in the deep terrestrial subsurface.</title>
        <authorList>
            <person name="Probst A.J."/>
            <person name="Ladd B."/>
            <person name="Jarett J.K."/>
            <person name="Geller-Mcgrath D.E."/>
            <person name="Sieber C.M."/>
            <person name="Emerson J.B."/>
            <person name="Anantharaman K."/>
            <person name="Thomas B.C."/>
            <person name="Malmstrom R."/>
            <person name="Stieglmeier M."/>
            <person name="Klingl A."/>
            <person name="Woyke T."/>
            <person name="Ryan C.M."/>
            <person name="Banfield J.F."/>
        </authorList>
    </citation>
    <scope>NUCLEOTIDE SEQUENCE [LARGE SCALE GENOMIC DNA]</scope>
    <source>
        <strain evidence="2">CG10_big_fil_rev_8_21_14_0_10_50_16</strain>
    </source>
</reference>
<name>A0A2H0RMK0_9BACT</name>
<dbReference type="Proteomes" id="UP000230084">
    <property type="component" value="Unassembled WGS sequence"/>
</dbReference>
<gene>
    <name evidence="2" type="ORF">COV06_02140</name>
</gene>
<evidence type="ECO:0000313" key="2">
    <source>
        <dbReference type="EMBL" id="PIR47772.1"/>
    </source>
</evidence>
<evidence type="ECO:0000256" key="1">
    <source>
        <dbReference type="SAM" id="MobiDB-lite"/>
    </source>
</evidence>
<feature type="region of interest" description="Disordered" evidence="1">
    <location>
        <begin position="45"/>
        <end position="69"/>
    </location>
</feature>